<feature type="compositionally biased region" description="Basic and acidic residues" evidence="1">
    <location>
        <begin position="249"/>
        <end position="264"/>
    </location>
</feature>
<proteinExistence type="predicted"/>
<feature type="compositionally biased region" description="Polar residues" evidence="1">
    <location>
        <begin position="52"/>
        <end position="74"/>
    </location>
</feature>
<evidence type="ECO:0000313" key="2">
    <source>
        <dbReference type="EMBL" id="KAA1096551.1"/>
    </source>
</evidence>
<gene>
    <name evidence="2" type="ORF">PGT21_020160</name>
</gene>
<feature type="compositionally biased region" description="Polar residues" evidence="1">
    <location>
        <begin position="354"/>
        <end position="366"/>
    </location>
</feature>
<comment type="caution">
    <text evidence="2">The sequence shown here is derived from an EMBL/GenBank/DDBJ whole genome shotgun (WGS) entry which is preliminary data.</text>
</comment>
<reference evidence="2 3" key="1">
    <citation type="submission" date="2019-05" db="EMBL/GenBank/DDBJ databases">
        <title>Emergence of the Ug99 lineage of the wheat stem rust pathogen through somatic hybridization.</title>
        <authorList>
            <person name="Li F."/>
            <person name="Upadhyaya N.M."/>
            <person name="Sperschneider J."/>
            <person name="Matny O."/>
            <person name="Nguyen-Phuc H."/>
            <person name="Mago R."/>
            <person name="Raley C."/>
            <person name="Miller M.E."/>
            <person name="Silverstein K.A.T."/>
            <person name="Henningsen E."/>
            <person name="Hirsch C.D."/>
            <person name="Visser B."/>
            <person name="Pretorius Z.A."/>
            <person name="Steffenson B.J."/>
            <person name="Schwessinger B."/>
            <person name="Dodds P.N."/>
            <person name="Figueroa M."/>
        </authorList>
    </citation>
    <scope>NUCLEOTIDE SEQUENCE [LARGE SCALE GENOMIC DNA]</scope>
    <source>
        <strain evidence="2">21-0</strain>
    </source>
</reference>
<feature type="compositionally biased region" description="Basic and acidic residues" evidence="1">
    <location>
        <begin position="28"/>
        <end position="45"/>
    </location>
</feature>
<feature type="compositionally biased region" description="Polar residues" evidence="1">
    <location>
        <begin position="1"/>
        <end position="14"/>
    </location>
</feature>
<dbReference type="AlphaFoldDB" id="A0A5B0P4Z3"/>
<feature type="compositionally biased region" description="Basic and acidic residues" evidence="1">
    <location>
        <begin position="81"/>
        <end position="90"/>
    </location>
</feature>
<feature type="compositionally biased region" description="Polar residues" evidence="1">
    <location>
        <begin position="130"/>
        <end position="146"/>
    </location>
</feature>
<feature type="region of interest" description="Disordered" evidence="1">
    <location>
        <begin position="349"/>
        <end position="379"/>
    </location>
</feature>
<dbReference type="Proteomes" id="UP000324748">
    <property type="component" value="Unassembled WGS sequence"/>
</dbReference>
<evidence type="ECO:0000256" key="1">
    <source>
        <dbReference type="SAM" id="MobiDB-lite"/>
    </source>
</evidence>
<protein>
    <submittedName>
        <fullName evidence="2">Uncharacterized protein</fullName>
    </submittedName>
</protein>
<keyword evidence="3" id="KW-1185">Reference proteome</keyword>
<feature type="region of interest" description="Disordered" evidence="1">
    <location>
        <begin position="230"/>
        <end position="266"/>
    </location>
</feature>
<organism evidence="2 3">
    <name type="scientific">Puccinia graminis f. sp. tritici</name>
    <dbReference type="NCBI Taxonomy" id="56615"/>
    <lineage>
        <taxon>Eukaryota</taxon>
        <taxon>Fungi</taxon>
        <taxon>Dikarya</taxon>
        <taxon>Basidiomycota</taxon>
        <taxon>Pucciniomycotina</taxon>
        <taxon>Pucciniomycetes</taxon>
        <taxon>Pucciniales</taxon>
        <taxon>Pucciniaceae</taxon>
        <taxon>Puccinia</taxon>
    </lineage>
</organism>
<feature type="region of interest" description="Disordered" evidence="1">
    <location>
        <begin position="324"/>
        <end position="343"/>
    </location>
</feature>
<feature type="region of interest" description="Disordered" evidence="1">
    <location>
        <begin position="1"/>
        <end position="206"/>
    </location>
</feature>
<evidence type="ECO:0000313" key="3">
    <source>
        <dbReference type="Proteomes" id="UP000324748"/>
    </source>
</evidence>
<dbReference type="EMBL" id="VSWC01000067">
    <property type="protein sequence ID" value="KAA1096551.1"/>
    <property type="molecule type" value="Genomic_DNA"/>
</dbReference>
<name>A0A5B0P4Z3_PUCGR</name>
<sequence length="432" mass="47468">MSPSTRSGKTYSEASSVTSSRRSSTTRSVHEGKRQPRSIARKDGDPLEAGQINPTFESQLKPSSVEGNKPNVETNLAEAVRLTRQEKDPIDDSQEIAGENRRKTIGTIPADESTGKSNPNPAIIREGQEETSYSGGHTNVNLVETTNADHFRSTGRHPSHSTELPSGIEGPQDRPEPTVGLDGYRPTGGSRPERRSGSFNGYRTNESVCSSDDSLDIFNQTLTTDNFRAKRGRRPSLQNLPPAVSHVQNGEESKPARRRNESADRVPALVPQHIQETDLAVCSLHQQRMESIQGGQIGQITSEVGRTSAADGKRVSTLRELHLLQQPTREKASRDRPQQDRQDTEARHLLARNNGGSQSLTASQSSDIRRVTQGGGSLQAPQERLDLQLVHTTLASLHTTLIDEIHARFVNFDEKLDILYSSNNLIGKQENS</sequence>
<feature type="compositionally biased region" description="Polar residues" evidence="1">
    <location>
        <begin position="197"/>
        <end position="206"/>
    </location>
</feature>
<feature type="compositionally biased region" description="Low complexity" evidence="1">
    <location>
        <begin position="15"/>
        <end position="27"/>
    </location>
</feature>
<accession>A0A5B0P4Z3</accession>